<keyword evidence="3" id="KW-1185">Reference proteome</keyword>
<dbReference type="RefSeq" id="XP_033690528.1">
    <property type="nucleotide sequence ID" value="XM_033819753.1"/>
</dbReference>
<accession>A0A6A6IYM7</accession>
<name>A0A6A6IYM7_9PLEO</name>
<dbReference type="AlphaFoldDB" id="A0A6A6IYM7"/>
<evidence type="ECO:0000256" key="1">
    <source>
        <dbReference type="SAM" id="MobiDB-lite"/>
    </source>
</evidence>
<protein>
    <submittedName>
        <fullName evidence="2">Uncharacterized protein</fullName>
    </submittedName>
</protein>
<gene>
    <name evidence="2" type="ORF">BU26DRAFT_1364</name>
</gene>
<reference evidence="2" key="1">
    <citation type="journal article" date="2020" name="Stud. Mycol.">
        <title>101 Dothideomycetes genomes: a test case for predicting lifestyles and emergence of pathogens.</title>
        <authorList>
            <person name="Haridas S."/>
            <person name="Albert R."/>
            <person name="Binder M."/>
            <person name="Bloem J."/>
            <person name="Labutti K."/>
            <person name="Salamov A."/>
            <person name="Andreopoulos B."/>
            <person name="Baker S."/>
            <person name="Barry K."/>
            <person name="Bills G."/>
            <person name="Bluhm B."/>
            <person name="Cannon C."/>
            <person name="Castanera R."/>
            <person name="Culley D."/>
            <person name="Daum C."/>
            <person name="Ezra D."/>
            <person name="Gonzalez J."/>
            <person name="Henrissat B."/>
            <person name="Kuo A."/>
            <person name="Liang C."/>
            <person name="Lipzen A."/>
            <person name="Lutzoni F."/>
            <person name="Magnuson J."/>
            <person name="Mondo S."/>
            <person name="Nolan M."/>
            <person name="Ohm R."/>
            <person name="Pangilinan J."/>
            <person name="Park H.-J."/>
            <person name="Ramirez L."/>
            <person name="Alfaro M."/>
            <person name="Sun H."/>
            <person name="Tritt A."/>
            <person name="Yoshinaga Y."/>
            <person name="Zwiers L.-H."/>
            <person name="Turgeon B."/>
            <person name="Goodwin S."/>
            <person name="Spatafora J."/>
            <person name="Crous P."/>
            <person name="Grigoriev I."/>
        </authorList>
    </citation>
    <scope>NUCLEOTIDE SEQUENCE</scope>
    <source>
        <strain evidence="2">CBS 122368</strain>
    </source>
</reference>
<proteinExistence type="predicted"/>
<dbReference type="EMBL" id="ML987189">
    <property type="protein sequence ID" value="KAF2255524.1"/>
    <property type="molecule type" value="Genomic_DNA"/>
</dbReference>
<evidence type="ECO:0000313" key="3">
    <source>
        <dbReference type="Proteomes" id="UP000800094"/>
    </source>
</evidence>
<sequence>MRVGMTKEGANQDGPIRRVLVRFRRRYTRSAALDLSAGRLADHPARRARGSSAVMRTQRVRINGAKGNCASVMRRDDMADHSQRRLATKAEDEMVKTRRHHTRSPPGAVSGLAKIREGRSLEERRRDMMREPLRSQSRQSFTTKTNAHTCLFGCAHTRPARPRPRPAAPYSPSAGVAHSCWSRSAMLLLAAAEATWAGDTVHLGRRGQLAQNRGGSGGWRIATLATGTPPPIGPFHRLPLSAAAVQLRRRSCRAPTSPFGCLPPSRLPVPARPCPCSGPFPWPPDLLRSHSRPLLPALAHESLNSLNSPALHIRTPLCCAASSPLPVRWHASPASLTESSPVALCASAWLRCLDLDLPLESLSEPPSLLKTVFDSSRSRFLAFAASPLTPVDPDCPFDLLARDPTVLPPIVVLADRRAAEAN</sequence>
<dbReference type="Proteomes" id="UP000800094">
    <property type="component" value="Unassembled WGS sequence"/>
</dbReference>
<organism evidence="2 3">
    <name type="scientific">Trematosphaeria pertusa</name>
    <dbReference type="NCBI Taxonomy" id="390896"/>
    <lineage>
        <taxon>Eukaryota</taxon>
        <taxon>Fungi</taxon>
        <taxon>Dikarya</taxon>
        <taxon>Ascomycota</taxon>
        <taxon>Pezizomycotina</taxon>
        <taxon>Dothideomycetes</taxon>
        <taxon>Pleosporomycetidae</taxon>
        <taxon>Pleosporales</taxon>
        <taxon>Massarineae</taxon>
        <taxon>Trematosphaeriaceae</taxon>
        <taxon>Trematosphaeria</taxon>
    </lineage>
</organism>
<evidence type="ECO:0000313" key="2">
    <source>
        <dbReference type="EMBL" id="KAF2255524.1"/>
    </source>
</evidence>
<dbReference type="GeneID" id="54573083"/>
<feature type="region of interest" description="Disordered" evidence="1">
    <location>
        <begin position="91"/>
        <end position="110"/>
    </location>
</feature>